<dbReference type="EMBL" id="CM000851">
    <property type="protein sequence ID" value="KRH00204.1"/>
    <property type="molecule type" value="Genomic_DNA"/>
</dbReference>
<dbReference type="Pfam" id="PF03140">
    <property type="entry name" value="DUF247"/>
    <property type="match status" value="1"/>
</dbReference>
<dbReference type="Gramene" id="KRH00204">
    <property type="protein sequence ID" value="KRH00204"/>
    <property type="gene ID" value="GLYMA_18G199500"/>
</dbReference>
<dbReference type="AlphaFoldDB" id="A0A0R0F1U0"/>
<accession>A0A0R0F1U0</accession>
<evidence type="ECO:0000313" key="2">
    <source>
        <dbReference type="EnsemblPlants" id="KRH00204"/>
    </source>
</evidence>
<reference evidence="1 2" key="1">
    <citation type="journal article" date="2010" name="Nature">
        <title>Genome sequence of the palaeopolyploid soybean.</title>
        <authorList>
            <person name="Schmutz J."/>
            <person name="Cannon S.B."/>
            <person name="Schlueter J."/>
            <person name="Ma J."/>
            <person name="Mitros T."/>
            <person name="Nelson W."/>
            <person name="Hyten D.L."/>
            <person name="Song Q."/>
            <person name="Thelen J.J."/>
            <person name="Cheng J."/>
            <person name="Xu D."/>
            <person name="Hellsten U."/>
            <person name="May G.D."/>
            <person name="Yu Y."/>
            <person name="Sakurai T."/>
            <person name="Umezawa T."/>
            <person name="Bhattacharyya M.K."/>
            <person name="Sandhu D."/>
            <person name="Valliyodan B."/>
            <person name="Lindquist E."/>
            <person name="Peto M."/>
            <person name="Grant D."/>
            <person name="Shu S."/>
            <person name="Goodstein D."/>
            <person name="Barry K."/>
            <person name="Futrell-Griggs M."/>
            <person name="Abernathy B."/>
            <person name="Du J."/>
            <person name="Tian Z."/>
            <person name="Zhu L."/>
            <person name="Gill N."/>
            <person name="Joshi T."/>
            <person name="Libault M."/>
            <person name="Sethuraman A."/>
            <person name="Zhang X.-C."/>
            <person name="Shinozaki K."/>
            <person name="Nguyen H.T."/>
            <person name="Wing R.A."/>
            <person name="Cregan P."/>
            <person name="Specht J."/>
            <person name="Grimwood J."/>
            <person name="Rokhsar D."/>
            <person name="Stacey G."/>
            <person name="Shoemaker R.C."/>
            <person name="Jackson S.A."/>
        </authorList>
    </citation>
    <scope>NUCLEOTIDE SEQUENCE</scope>
    <source>
        <strain evidence="2">cv. Williams 82</strain>
        <tissue evidence="1">Callus</tissue>
    </source>
</reference>
<name>A0A0R0F1U0_SOYBN</name>
<evidence type="ECO:0000313" key="3">
    <source>
        <dbReference type="Proteomes" id="UP000008827"/>
    </source>
</evidence>
<keyword evidence="3" id="KW-1185">Reference proteome</keyword>
<dbReference type="PANTHER" id="PTHR31170:SF20">
    <property type="entry name" value="DUF247 DOMAIN PROTEIN"/>
    <property type="match status" value="1"/>
</dbReference>
<dbReference type="PANTHER" id="PTHR31170">
    <property type="entry name" value="BNAC04G53230D PROTEIN"/>
    <property type="match status" value="1"/>
</dbReference>
<protein>
    <submittedName>
        <fullName evidence="1 2">Uncharacterized protein</fullName>
    </submittedName>
</protein>
<evidence type="ECO:0000313" key="1">
    <source>
        <dbReference type="EMBL" id="KRH00204.1"/>
    </source>
</evidence>
<reference evidence="1" key="3">
    <citation type="submission" date="2018-07" db="EMBL/GenBank/DDBJ databases">
        <title>WGS assembly of Glycine max.</title>
        <authorList>
            <person name="Schmutz J."/>
            <person name="Cannon S."/>
            <person name="Schlueter J."/>
            <person name="Ma J."/>
            <person name="Mitros T."/>
            <person name="Nelson W."/>
            <person name="Hyten D."/>
            <person name="Song Q."/>
            <person name="Thelen J."/>
            <person name="Cheng J."/>
            <person name="Xu D."/>
            <person name="Hellsten U."/>
            <person name="May G."/>
            <person name="Yu Y."/>
            <person name="Sakurai T."/>
            <person name="Umezawa T."/>
            <person name="Bhattacharyya M."/>
            <person name="Sandhu D."/>
            <person name="Valliyodan B."/>
            <person name="Lindquist E."/>
            <person name="Peto M."/>
            <person name="Grant D."/>
            <person name="Shu S."/>
            <person name="Goodstein D."/>
            <person name="Barry K."/>
            <person name="Futrell-Griggs M."/>
            <person name="Abernathy B."/>
            <person name="Du J."/>
            <person name="Tian Z."/>
            <person name="Zhu L."/>
            <person name="Gill N."/>
            <person name="Joshi T."/>
            <person name="Libault M."/>
            <person name="Sethuraman A."/>
            <person name="Zhang X."/>
            <person name="Shinozaki K."/>
            <person name="Nguyen H."/>
            <person name="Wing R."/>
            <person name="Cregan P."/>
            <person name="Specht J."/>
            <person name="Grimwood J."/>
            <person name="Rokhsar D."/>
            <person name="Stacey G."/>
            <person name="Shoemaker R."/>
            <person name="Jackson S."/>
        </authorList>
    </citation>
    <scope>NUCLEOTIDE SEQUENCE</scope>
    <source>
        <tissue evidence="1">Callus</tissue>
    </source>
</reference>
<gene>
    <name evidence="1" type="ORF">GLYMA_18G199500</name>
</gene>
<dbReference type="OMA" id="ATIMIRD"/>
<dbReference type="EnsemblPlants" id="KRH00204">
    <property type="protein sequence ID" value="KRH00204"/>
    <property type="gene ID" value="GLYMA_18G199500"/>
</dbReference>
<organism evidence="1">
    <name type="scientific">Glycine max</name>
    <name type="common">Soybean</name>
    <name type="synonym">Glycine hispida</name>
    <dbReference type="NCBI Taxonomy" id="3847"/>
    <lineage>
        <taxon>Eukaryota</taxon>
        <taxon>Viridiplantae</taxon>
        <taxon>Streptophyta</taxon>
        <taxon>Embryophyta</taxon>
        <taxon>Tracheophyta</taxon>
        <taxon>Spermatophyta</taxon>
        <taxon>Magnoliopsida</taxon>
        <taxon>eudicotyledons</taxon>
        <taxon>Gunneridae</taxon>
        <taxon>Pentapetalae</taxon>
        <taxon>rosids</taxon>
        <taxon>fabids</taxon>
        <taxon>Fabales</taxon>
        <taxon>Fabaceae</taxon>
        <taxon>Papilionoideae</taxon>
        <taxon>50 kb inversion clade</taxon>
        <taxon>NPAAA clade</taxon>
        <taxon>indigoferoid/millettioid clade</taxon>
        <taxon>Phaseoleae</taxon>
        <taxon>Glycine</taxon>
        <taxon>Glycine subgen. Soja</taxon>
    </lineage>
</organism>
<reference evidence="2" key="2">
    <citation type="submission" date="2018-02" db="UniProtKB">
        <authorList>
            <consortium name="EnsemblPlants"/>
        </authorList>
    </citation>
    <scope>IDENTIFICATION</scope>
    <source>
        <strain evidence="2">Williams 82</strain>
    </source>
</reference>
<dbReference type="Proteomes" id="UP000008827">
    <property type="component" value="Chromosome 18"/>
</dbReference>
<sequence>MGSVRQQYCQQYNILLVLKELWRSNEELFKPRKVSIESRYKGRRELLQMEGLKWRCMIFLLIRTNQNATEILETFMCVMLEHNTTVHASYVEEIKLDGFDLATIMIRDKCFLLELFISQLNEWNSKLLSLLSLDLFLPYFLGQEVTTTYKDRMKSNLILVENQIPLFILCFNYFFP</sequence>
<proteinExistence type="predicted"/>
<dbReference type="InParanoid" id="A0A0R0F1U0"/>
<dbReference type="InterPro" id="IPR004158">
    <property type="entry name" value="DUF247_pln"/>
</dbReference>